<proteinExistence type="predicted"/>
<feature type="non-terminal residue" evidence="2">
    <location>
        <position position="1"/>
    </location>
</feature>
<name>A0A8J2NVB0_9HEXA</name>
<dbReference type="EMBL" id="CAJVCH010033206">
    <property type="protein sequence ID" value="CAG7713709.1"/>
    <property type="molecule type" value="Genomic_DNA"/>
</dbReference>
<evidence type="ECO:0000313" key="2">
    <source>
        <dbReference type="EMBL" id="CAG7713709.1"/>
    </source>
</evidence>
<sequence length="396" mass="45563">TIQINVGCNPFTTMRFIAEAVGLQKIPFKRTFDDRENKWTVTGSGDDLSITIPRSKVNYNQADFFQCIPRNSGQRGRGYCTIPSEYAKVVKENMYSMHFSKRIVPKFEQFLTRHVRRVTGNVFLFNILNKGEVKTNTTLLDSVCHNLGPTCAPSDDSCGTPLDPTKDQDERKEPWTTRFLDEIASGGLDFRTDVYKHYRNCFSDTRLSGDNEKIRLDQDLPEVMQNGMYWLFNTTNFNAFSLSKHRDMIYIIRAVVVNTPENTFTFCPKLETFFLLQVTGVTPARRPLLWDYYLALITLVLFIFIVIYFCFARSSQWQSQVSTRRIREEEEKEEREAMVKENQTKGQNYAQWAKNLQKIAQDRGRGKVIDPDNAFDQAAATGLDNTGDNVGSTKPK</sequence>
<keyword evidence="1" id="KW-1133">Transmembrane helix</keyword>
<dbReference type="AlphaFoldDB" id="A0A8J2NVB0"/>
<protein>
    <submittedName>
        <fullName evidence="2">Uncharacterized protein</fullName>
    </submittedName>
</protein>
<feature type="transmembrane region" description="Helical" evidence="1">
    <location>
        <begin position="292"/>
        <end position="311"/>
    </location>
</feature>
<keyword evidence="1" id="KW-0472">Membrane</keyword>
<reference evidence="2" key="1">
    <citation type="submission" date="2021-06" db="EMBL/GenBank/DDBJ databases">
        <authorList>
            <person name="Hodson N. C."/>
            <person name="Mongue J. A."/>
            <person name="Jaron S. K."/>
        </authorList>
    </citation>
    <scope>NUCLEOTIDE SEQUENCE</scope>
</reference>
<gene>
    <name evidence="2" type="ORF">AFUS01_LOCUS5242</name>
</gene>
<organism evidence="2 3">
    <name type="scientific">Allacma fusca</name>
    <dbReference type="NCBI Taxonomy" id="39272"/>
    <lineage>
        <taxon>Eukaryota</taxon>
        <taxon>Metazoa</taxon>
        <taxon>Ecdysozoa</taxon>
        <taxon>Arthropoda</taxon>
        <taxon>Hexapoda</taxon>
        <taxon>Collembola</taxon>
        <taxon>Symphypleona</taxon>
        <taxon>Sminthuridae</taxon>
        <taxon>Allacma</taxon>
    </lineage>
</organism>
<evidence type="ECO:0000313" key="3">
    <source>
        <dbReference type="Proteomes" id="UP000708208"/>
    </source>
</evidence>
<evidence type="ECO:0000256" key="1">
    <source>
        <dbReference type="SAM" id="Phobius"/>
    </source>
</evidence>
<comment type="caution">
    <text evidence="2">The sequence shown here is derived from an EMBL/GenBank/DDBJ whole genome shotgun (WGS) entry which is preliminary data.</text>
</comment>
<accession>A0A8J2NVB0</accession>
<keyword evidence="3" id="KW-1185">Reference proteome</keyword>
<keyword evidence="1" id="KW-0812">Transmembrane</keyword>
<dbReference type="Proteomes" id="UP000708208">
    <property type="component" value="Unassembled WGS sequence"/>
</dbReference>